<feature type="chain" id="PRO_5036817016" evidence="2">
    <location>
        <begin position="25"/>
        <end position="78"/>
    </location>
</feature>
<feature type="signal peptide" evidence="2">
    <location>
        <begin position="1"/>
        <end position="24"/>
    </location>
</feature>
<gene>
    <name evidence="3" type="ORF">I3842_08G001400</name>
</gene>
<evidence type="ECO:0000313" key="4">
    <source>
        <dbReference type="Proteomes" id="UP000811246"/>
    </source>
</evidence>
<keyword evidence="1" id="KW-1133">Transmembrane helix</keyword>
<evidence type="ECO:0000313" key="3">
    <source>
        <dbReference type="EMBL" id="KAG6698033.1"/>
    </source>
</evidence>
<dbReference type="EMBL" id="CM031832">
    <property type="protein sequence ID" value="KAG6698033.1"/>
    <property type="molecule type" value="Genomic_DNA"/>
</dbReference>
<dbReference type="PROSITE" id="PS51257">
    <property type="entry name" value="PROKAR_LIPOPROTEIN"/>
    <property type="match status" value="1"/>
</dbReference>
<proteinExistence type="predicted"/>
<keyword evidence="2" id="KW-0732">Signal</keyword>
<organism evidence="3 4">
    <name type="scientific">Carya illinoinensis</name>
    <name type="common">Pecan</name>
    <dbReference type="NCBI Taxonomy" id="32201"/>
    <lineage>
        <taxon>Eukaryota</taxon>
        <taxon>Viridiplantae</taxon>
        <taxon>Streptophyta</taxon>
        <taxon>Embryophyta</taxon>
        <taxon>Tracheophyta</taxon>
        <taxon>Spermatophyta</taxon>
        <taxon>Magnoliopsida</taxon>
        <taxon>eudicotyledons</taxon>
        <taxon>Gunneridae</taxon>
        <taxon>Pentapetalae</taxon>
        <taxon>rosids</taxon>
        <taxon>fabids</taxon>
        <taxon>Fagales</taxon>
        <taxon>Juglandaceae</taxon>
        <taxon>Carya</taxon>
    </lineage>
</organism>
<dbReference type="AlphaFoldDB" id="A0A922J929"/>
<comment type="caution">
    <text evidence="3">The sequence shown here is derived from an EMBL/GenBank/DDBJ whole genome shotgun (WGS) entry which is preliminary data.</text>
</comment>
<evidence type="ECO:0000256" key="2">
    <source>
        <dbReference type="SAM" id="SignalP"/>
    </source>
</evidence>
<evidence type="ECO:0000256" key="1">
    <source>
        <dbReference type="SAM" id="Phobius"/>
    </source>
</evidence>
<protein>
    <submittedName>
        <fullName evidence="3">Uncharacterized protein</fullName>
    </submittedName>
</protein>
<accession>A0A922J929</accession>
<keyword evidence="1" id="KW-0812">Transmembrane</keyword>
<sequence>MKIIAAANGTLVLLVYALIQSCISEESLCLHYLLIGSYNGSRNMWVVVFIHLALLFSTRQTCTWLFFVGSLLWHIIFA</sequence>
<reference evidence="3" key="1">
    <citation type="submission" date="2021-01" db="EMBL/GenBank/DDBJ databases">
        <authorList>
            <person name="Lovell J.T."/>
            <person name="Bentley N."/>
            <person name="Bhattarai G."/>
            <person name="Jenkins J.W."/>
            <person name="Sreedasyam A."/>
            <person name="Alarcon Y."/>
            <person name="Bock C."/>
            <person name="Boston L."/>
            <person name="Carlson J."/>
            <person name="Cervantes K."/>
            <person name="Clermont K."/>
            <person name="Krom N."/>
            <person name="Kubenka K."/>
            <person name="Mamidi S."/>
            <person name="Mattison C."/>
            <person name="Monteros M."/>
            <person name="Pisani C."/>
            <person name="Plott C."/>
            <person name="Rajasekar S."/>
            <person name="Rhein H.S."/>
            <person name="Rohla C."/>
            <person name="Song M."/>
            <person name="Hilaire R.S."/>
            <person name="Shu S."/>
            <person name="Wells L."/>
            <person name="Wang X."/>
            <person name="Webber J."/>
            <person name="Heerema R.J."/>
            <person name="Klein P."/>
            <person name="Conner P."/>
            <person name="Grauke L."/>
            <person name="Grimwood J."/>
            <person name="Schmutz J."/>
            <person name="Randall J.J."/>
        </authorList>
    </citation>
    <scope>NUCLEOTIDE SEQUENCE</scope>
    <source>
        <tissue evidence="3">Leaf</tissue>
    </source>
</reference>
<feature type="transmembrane region" description="Helical" evidence="1">
    <location>
        <begin position="48"/>
        <end position="73"/>
    </location>
</feature>
<dbReference type="Proteomes" id="UP000811246">
    <property type="component" value="Chromosome 8"/>
</dbReference>
<name>A0A922J929_CARIL</name>
<keyword evidence="1" id="KW-0472">Membrane</keyword>